<name>A0A420HVZ0_9PEZI</name>
<reference evidence="2 3" key="1">
    <citation type="journal article" date="2018" name="BMC Genomics">
        <title>Comparative genome analyses reveal sequence features reflecting distinct modes of host-adaptation between dicot and monocot powdery mildew.</title>
        <authorList>
            <person name="Wu Y."/>
            <person name="Ma X."/>
            <person name="Pan Z."/>
            <person name="Kale S.D."/>
            <person name="Song Y."/>
            <person name="King H."/>
            <person name="Zhang Q."/>
            <person name="Presley C."/>
            <person name="Deng X."/>
            <person name="Wei C.I."/>
            <person name="Xiao S."/>
        </authorList>
    </citation>
    <scope>NUCLEOTIDE SEQUENCE [LARGE SCALE GENOMIC DNA]</scope>
    <source>
        <strain evidence="2">UMSG2</strain>
    </source>
</reference>
<feature type="compositionally biased region" description="Acidic residues" evidence="1">
    <location>
        <begin position="758"/>
        <end position="773"/>
    </location>
</feature>
<feature type="region of interest" description="Disordered" evidence="1">
    <location>
        <begin position="1524"/>
        <end position="1578"/>
    </location>
</feature>
<feature type="compositionally biased region" description="Basic and acidic residues" evidence="1">
    <location>
        <begin position="1541"/>
        <end position="1557"/>
    </location>
</feature>
<dbReference type="STRING" id="212602.A0A420HVZ0"/>
<feature type="region of interest" description="Disordered" evidence="1">
    <location>
        <begin position="1299"/>
        <end position="1327"/>
    </location>
</feature>
<dbReference type="Proteomes" id="UP000286134">
    <property type="component" value="Unassembled WGS sequence"/>
</dbReference>
<evidence type="ECO:0000256" key="1">
    <source>
        <dbReference type="SAM" id="MobiDB-lite"/>
    </source>
</evidence>
<keyword evidence="3" id="KW-1185">Reference proteome</keyword>
<protein>
    <submittedName>
        <fullName evidence="2">Uncharacterized protein</fullName>
    </submittedName>
</protein>
<evidence type="ECO:0000313" key="3">
    <source>
        <dbReference type="Proteomes" id="UP000286134"/>
    </source>
</evidence>
<proteinExistence type="predicted"/>
<feature type="compositionally biased region" description="Basic and acidic residues" evidence="1">
    <location>
        <begin position="1565"/>
        <end position="1578"/>
    </location>
</feature>
<feature type="compositionally biased region" description="Acidic residues" evidence="1">
    <location>
        <begin position="781"/>
        <end position="792"/>
    </location>
</feature>
<sequence>MNADASEKILASLNNLGQENEVQHNLLTEIKQSDVSAEILTTLHDLGQKNEENHNILAEIKESDVSAEILTTLHELGHKNDVQHNLLTEIKEDKVGVEILTTLHDLGQKNEAQHSIMTKIKESDVSAQILTTLHDLERQNEIQRNLIIEIREADICAEILSTLHDLEQQNKVHHTILSDVQQADVSEEILTILHEIIDKYEVQQNLLADIKQTDITTDILSTLRDLEQQNKTQHNILAEIKGSNVCADILTKLHDLEYKNEAQHKLLIDIKKTSFTEDILTRLDDLRLKNEVQHNILKDIMHGNNSVEILATLSNIREINKNQYEITSKVCDQKNIADILDLLNDLRHKNLAQHKLLSEFQQLDSSTKNDKIVGEVYSIKKLLQDIELKMSKSDVLLLELNLKLQESNLLTKDISRYFNNDISRKLNHSGQTDSIFPAENTTNLVKTTGNVEISKKEPLKPLDMLSDYKNQLKAKDSLPFEVDFNFDRDDIPLINSQTMEQGNEDYNPIKKPREVEMTSNPKEDMLKEVINIIDLAKEIVYQDETLKLDNEDKKVLTKSNMSLGTANIIQPVDSNIITNEPSYYESSIHDVTECKEIHKAISNQLYPSSEHHDKINVSKEKEGEEKVDQEILKDNSVKDVNLKKLDNLSGPVKGIEPKKIEKIGEKDDVDEEIVDIEIEKEGVVSKVEFAKSIMKDHEQEKRMLKQVEVKKKGEDDNGAKIAKLVEEINLERHDNSSAPIEDMTTGPEQKETIAEKNEIEEEVEEEIKEDVGEDVGKDVGEDVGENEVEEVEKEIKEDVEKDVEEEVVVEDMQIEKEEAVSETELVDANTTNVVQEENTLELVEAEEKEEYAEAKVIESVFEVNPEKPEDLSAPLEIITTKDQNGEVICEKYEVGVDEGVDEVVEGEVEKEVEVEEEVDVEDVQIEKEEAVSECEVVEANATNVVQEEISPELTEAQEKEEYAVAKEIELVFEVNPEKLEDLSAPLEEIQSNQEENVVEKNEVEVLHIEKEEAISRTELVEVNATNVVQEESTLEMVETEEKEDVEETIIVESVEKITPERQDNSSADMEEITTKNQNKEVICEKIEEGVDDEVDDELDDEIEVVDVDVQIEKEGAVSETEFVEANTTIVVQEENTLKLIEAKKKEDNKEANIVETMEDVTPERQDNSSAVMVETISDNQLEVVIVEKEEVEGEVVDVDVQIEKEEAVSETELVDANATNVVQEESNLELTETEEKEDDKEANIIESVAEVISETQNSSSVPIEKITTGPEQEDKIFEEEVEEVEEEVGVEIHLMEAIAKDHEQEERNVNKEKVVEEKVEEETLKENSEEDVILGELVNLYGLVKEVEPKKVEKIDEKDDVEEGVLDVDVDVDVDVEIEKEVISEEEVKKSELVEDFKLENQDVIYHLGENIPIALEHKETIVEEKATEVVAIDSKFVEKAVEEETNKEIELKICLDNEENEVELKELDTKIPIRDRIDELLVMRADLELKSEVDLKTELNDCQHLEANMLDLTREAEIGDKEKRVTALDKTEPEIGLASESERKVNSEEKDNRAEPEESFSLDSYRDDKNEQDDDRLYFDSESLTSMKINENISAVDSDAVSYHTTVSEIGKAKPLNDPSDKLEKEEDDVDVDVEEMNREELELNFDIEKDGKDSRYAEEATIYPHREESKEIKQNVVEEEGDRAQLDLDSETTKVDQYLVLEKQTGSVNEEDEKSESDSVIIPYKISESSKTSQVPIKVLDQGNACLSNTSLITDALKQSDDLLQLQVSEALLEKNENLLESNSDSIFQSQNDTQESFNEPTSNQSVVDEIENLEKTYSDLTVEIFNTRYSPRDEEISPKSLPSLTPILSETSKLPSLYEDPLSFSKADLDLSEPGSKEEAENLIGEYEPACDHNPGETIIRQKPSPSSTNEKTFEEITHLTSCTRSIDLDLQKANESSTANSIEEISKAPIIFENTLEITDKNQIGGGSEEVLVMNSESESVEDLQVKKSRLVTKDDPETKIVKGALGKGIEPGRPVFSRRRSEKFEELLKKFEGDSVE</sequence>
<organism evidence="2 3">
    <name type="scientific">Erysiphe neolycopersici</name>
    <dbReference type="NCBI Taxonomy" id="212602"/>
    <lineage>
        <taxon>Eukaryota</taxon>
        <taxon>Fungi</taxon>
        <taxon>Dikarya</taxon>
        <taxon>Ascomycota</taxon>
        <taxon>Pezizomycotina</taxon>
        <taxon>Leotiomycetes</taxon>
        <taxon>Erysiphales</taxon>
        <taxon>Erysiphaceae</taxon>
        <taxon>Erysiphe</taxon>
    </lineage>
</organism>
<feature type="region of interest" description="Disordered" evidence="1">
    <location>
        <begin position="730"/>
        <end position="801"/>
    </location>
</feature>
<evidence type="ECO:0000313" key="2">
    <source>
        <dbReference type="EMBL" id="RKF61621.1"/>
    </source>
</evidence>
<feature type="region of interest" description="Disordered" evidence="1">
    <location>
        <begin position="1612"/>
        <end position="1639"/>
    </location>
</feature>
<feature type="compositionally biased region" description="Acidic residues" evidence="1">
    <location>
        <begin position="1627"/>
        <end position="1636"/>
    </location>
</feature>
<gene>
    <name evidence="2" type="ORF">OnM2_040036</name>
</gene>
<feature type="region of interest" description="Disordered" evidence="1">
    <location>
        <begin position="1253"/>
        <end position="1273"/>
    </location>
</feature>
<feature type="compositionally biased region" description="Basic and acidic residues" evidence="1">
    <location>
        <begin position="748"/>
        <end position="757"/>
    </location>
</feature>
<feature type="region of interest" description="Disordered" evidence="1">
    <location>
        <begin position="1891"/>
        <end position="1913"/>
    </location>
</feature>
<dbReference type="OrthoDB" id="3563205at2759"/>
<feature type="compositionally biased region" description="Basic and acidic residues" evidence="1">
    <location>
        <begin position="1524"/>
        <end position="1534"/>
    </location>
</feature>
<feature type="compositionally biased region" description="Basic and acidic residues" evidence="1">
    <location>
        <begin position="1053"/>
        <end position="1063"/>
    </location>
</feature>
<dbReference type="EMBL" id="MCFK01004040">
    <property type="protein sequence ID" value="RKF61621.1"/>
    <property type="molecule type" value="Genomic_DNA"/>
</dbReference>
<feature type="region of interest" description="Disordered" evidence="1">
    <location>
        <begin position="1050"/>
        <end position="1076"/>
    </location>
</feature>
<comment type="caution">
    <text evidence="2">The sequence shown here is derived from an EMBL/GenBank/DDBJ whole genome shotgun (WGS) entry which is preliminary data.</text>
</comment>
<accession>A0A420HVZ0</accession>